<reference evidence="2 3" key="1">
    <citation type="journal article" date="2018" name="PLoS Genet.">
        <title>Population sequencing reveals clonal diversity and ancestral inbreeding in the grapevine cultivar Chardonnay.</title>
        <authorList>
            <person name="Roach M.J."/>
            <person name="Johnson D.L."/>
            <person name="Bohlmann J."/>
            <person name="van Vuuren H.J."/>
            <person name="Jones S.J."/>
            <person name="Pretorius I.S."/>
            <person name="Schmidt S.A."/>
            <person name="Borneman A.R."/>
        </authorList>
    </citation>
    <scope>NUCLEOTIDE SEQUENCE [LARGE SCALE GENOMIC DNA]</scope>
    <source>
        <strain evidence="3">cv. Chardonnay</strain>
        <tissue evidence="2">Leaf</tissue>
    </source>
</reference>
<evidence type="ECO:0000313" key="3">
    <source>
        <dbReference type="Proteomes" id="UP000288805"/>
    </source>
</evidence>
<evidence type="ECO:0000259" key="1">
    <source>
        <dbReference type="Pfam" id="PF03101"/>
    </source>
</evidence>
<dbReference type="PANTHER" id="PTHR46328:SF34">
    <property type="entry name" value="PROTEIN FAR1-RELATED SEQUENCE 5-LIKE"/>
    <property type="match status" value="1"/>
</dbReference>
<dbReference type="AlphaFoldDB" id="A0A438EC98"/>
<dbReference type="Pfam" id="PF03101">
    <property type="entry name" value="FAR1"/>
    <property type="match status" value="1"/>
</dbReference>
<accession>A0A438EC98</accession>
<proteinExistence type="predicted"/>
<feature type="domain" description="FAR1" evidence="1">
    <location>
        <begin position="74"/>
        <end position="159"/>
    </location>
</feature>
<dbReference type="EMBL" id="QGNW01001336">
    <property type="protein sequence ID" value="RVW45173.1"/>
    <property type="molecule type" value="Genomic_DNA"/>
</dbReference>
<comment type="caution">
    <text evidence="2">The sequence shown here is derived from an EMBL/GenBank/DDBJ whole genome shotgun (WGS) entry which is preliminary data.</text>
</comment>
<dbReference type="InterPro" id="IPR004330">
    <property type="entry name" value="FAR1_DNA_bnd_dom"/>
</dbReference>
<gene>
    <name evidence="2" type="primary">FRS5_78</name>
    <name evidence="2" type="ORF">CK203_067471</name>
</gene>
<dbReference type="Proteomes" id="UP000288805">
    <property type="component" value="Unassembled WGS sequence"/>
</dbReference>
<dbReference type="PANTHER" id="PTHR46328">
    <property type="entry name" value="FAR-RED IMPAIRED RESPONSIVE (FAR1) FAMILY PROTEIN-RELATED"/>
    <property type="match status" value="1"/>
</dbReference>
<sequence>MDPMSDKKLFSPYEEELDAKHLEVNCNLEQECDSPKGAQFDLMQSRLSLENEDDIDEVPKVGMEFESEDDAYVFYNRYAKVVGFSVRKDFLNKSKVNGTVVSRRFTCFKEGYRRKDKRDINVKKPRKQTRTGCLAQMTISRQPNGKYRVIHFEAKHNHEGVGPHLVHMLPSQRRLAFSQAAEADLKVQEHLKLASTSRYKDICLRAVKISSRAAESRKTFLYAVEKFDEVMQEVEKILKMKPCEENQVSALSKQAANGEASDDIGNVEKEDVVCDVIQQNSISGSLKRNEDMQTSAPNTDSSIPCPPPPYCLLQVPTPSPATEGLSSLEANPLMGYMYQPPNLVMCQQSNLSTFQSSNFYSSQHDFPSHIQLPQMRSALDIPPFCSFVDNGLRRSTSNVNLIHVFLGAKAYACTCTLGQWINTSSSFEQNSRALEVQVGGLKDENPEAWLSPLKLINNDTSLVISIQRFINGTSHTFFRAFNNTPFQETR</sequence>
<evidence type="ECO:0000313" key="2">
    <source>
        <dbReference type="EMBL" id="RVW45173.1"/>
    </source>
</evidence>
<organism evidence="2 3">
    <name type="scientific">Vitis vinifera</name>
    <name type="common">Grape</name>
    <dbReference type="NCBI Taxonomy" id="29760"/>
    <lineage>
        <taxon>Eukaryota</taxon>
        <taxon>Viridiplantae</taxon>
        <taxon>Streptophyta</taxon>
        <taxon>Embryophyta</taxon>
        <taxon>Tracheophyta</taxon>
        <taxon>Spermatophyta</taxon>
        <taxon>Magnoliopsida</taxon>
        <taxon>eudicotyledons</taxon>
        <taxon>Gunneridae</taxon>
        <taxon>Pentapetalae</taxon>
        <taxon>rosids</taxon>
        <taxon>Vitales</taxon>
        <taxon>Vitaceae</taxon>
        <taxon>Viteae</taxon>
        <taxon>Vitis</taxon>
    </lineage>
</organism>
<name>A0A438EC98_VITVI</name>
<protein>
    <submittedName>
        <fullName evidence="2">Protein FAR1-related sequence 5</fullName>
    </submittedName>
</protein>